<comment type="caution">
    <text evidence="3">The sequence shown here is derived from an EMBL/GenBank/DDBJ whole genome shotgun (WGS) entry which is preliminary data.</text>
</comment>
<reference evidence="3" key="1">
    <citation type="journal article" date="2014" name="Genome Announc.">
        <title>Draft Genome Sequences of Three Alkaliphilic Bacillus Strains, Bacillus wakoensis JCM 9140T, Bacillus akibai JCM 9157T, and Bacillus hemicellulosilyticus JCM 9152T.</title>
        <authorList>
            <person name="Yuki M."/>
            <person name="Oshima K."/>
            <person name="Suda W."/>
            <person name="Oshida Y."/>
            <person name="Kitamura K."/>
            <person name="Iida T."/>
            <person name="Hattori M."/>
            <person name="Ohkuma M."/>
        </authorList>
    </citation>
    <scope>NUCLEOTIDE SEQUENCE [LARGE SCALE GENOMIC DNA]</scope>
    <source>
        <strain evidence="3">JCM 9152</strain>
    </source>
</reference>
<dbReference type="STRING" id="1236971.JCM9152_4329"/>
<dbReference type="Gene3D" id="3.30.470.20">
    <property type="entry name" value="ATP-grasp fold, B domain"/>
    <property type="match status" value="2"/>
</dbReference>
<feature type="domain" description="ATP-grasp" evidence="2">
    <location>
        <begin position="92"/>
        <end position="345"/>
    </location>
</feature>
<dbReference type="GO" id="GO:0005524">
    <property type="term" value="F:ATP binding"/>
    <property type="evidence" value="ECO:0007669"/>
    <property type="project" value="UniProtKB-UniRule"/>
</dbReference>
<protein>
    <submittedName>
        <fullName evidence="3">Cyanophycin synthetase</fullName>
    </submittedName>
</protein>
<dbReference type="PROSITE" id="PS50975">
    <property type="entry name" value="ATP_GRASP"/>
    <property type="match status" value="1"/>
</dbReference>
<dbReference type="Proteomes" id="UP000018895">
    <property type="component" value="Unassembled WGS sequence"/>
</dbReference>
<dbReference type="AlphaFoldDB" id="W4QKZ9"/>
<dbReference type="Gene3D" id="3.30.1490.20">
    <property type="entry name" value="ATP-grasp fold, A domain"/>
    <property type="match status" value="1"/>
</dbReference>
<sequence length="550" mass="62087">MNDYIISPLSHLAKSIPSSAEGYLLSGYSIALEGWRRGLDLSMKVIFEKNSKTRVPIFTLSNDKQSYTFKYTRANTVSGEAISICVNKELTKKVLNEAKVPTPLGTIVSNEVPTRKIISIAKKIGYPIVIKPSDGTGGKGVIANIKSNQELKEAIDYIKKDLKLTSAIIIEKFQTGYDYRCYVIDNKVVAAYKRESLYIIGNGKSTIKQLLEQKEQHRRSNPVLKKRSLRIDKETDLLLSRLGYDFNSVPPKGEKVYLKSKNNVTSGGEATDMTDKISENIKKLAIDAVNAIPTLTHAGVDMIIDEDNDKGVVLEINSRPHITAHLYPSFGEPRDVPSALIDYFFPETIGYNRNQRANLYFDFDQVLETTYFNGSIDEIQIPNIPGDIHLSRYNLYLSEKKDIFSKWLQLQATRNHISGHIKSFNNHLSIVLAGTEKDVQALLSLIHQKAQKYKGFKLEEKVRNTPVKQGFYIINSSTNPKSDTPVPLNYKSDVNQLIEAIYKTNNMQETKKPTNIEYDVLKSQLQNATAELNTYKKIFGELPSTEKERT</sequence>
<keyword evidence="1" id="KW-0067">ATP-binding</keyword>
<evidence type="ECO:0000313" key="3">
    <source>
        <dbReference type="EMBL" id="GAE32766.1"/>
    </source>
</evidence>
<keyword evidence="1" id="KW-0547">Nucleotide-binding</keyword>
<dbReference type="GO" id="GO:0009432">
    <property type="term" value="P:SOS response"/>
    <property type="evidence" value="ECO:0007669"/>
    <property type="project" value="TreeGrafter"/>
</dbReference>
<evidence type="ECO:0000259" key="2">
    <source>
        <dbReference type="PROSITE" id="PS50975"/>
    </source>
</evidence>
<dbReference type="InterPro" id="IPR005479">
    <property type="entry name" value="CPAse_ATP-bd"/>
</dbReference>
<name>W4QKZ9_9BACI</name>
<dbReference type="InterPro" id="IPR013651">
    <property type="entry name" value="ATP-grasp_RimK-type"/>
</dbReference>
<dbReference type="Pfam" id="PF02655">
    <property type="entry name" value="ATP-grasp_3"/>
    <property type="match status" value="1"/>
</dbReference>
<evidence type="ECO:0000256" key="1">
    <source>
        <dbReference type="PROSITE-ProRule" id="PRU00409"/>
    </source>
</evidence>
<dbReference type="PANTHER" id="PTHR21621:SF0">
    <property type="entry name" value="BETA-CITRYLGLUTAMATE SYNTHASE B-RELATED"/>
    <property type="match status" value="1"/>
</dbReference>
<dbReference type="InterPro" id="IPR013815">
    <property type="entry name" value="ATP_grasp_subdomain_1"/>
</dbReference>
<evidence type="ECO:0000313" key="4">
    <source>
        <dbReference type="Proteomes" id="UP000018895"/>
    </source>
</evidence>
<dbReference type="GO" id="GO:0005737">
    <property type="term" value="C:cytoplasm"/>
    <property type="evidence" value="ECO:0007669"/>
    <property type="project" value="TreeGrafter"/>
</dbReference>
<dbReference type="PROSITE" id="PS00866">
    <property type="entry name" value="CPSASE_1"/>
    <property type="match status" value="1"/>
</dbReference>
<proteinExistence type="predicted"/>
<keyword evidence="4" id="KW-1185">Reference proteome</keyword>
<dbReference type="InterPro" id="IPR003806">
    <property type="entry name" value="ATP-grasp_PylC-type"/>
</dbReference>
<dbReference type="InterPro" id="IPR011761">
    <property type="entry name" value="ATP-grasp"/>
</dbReference>
<dbReference type="Pfam" id="PF08443">
    <property type="entry name" value="RimK"/>
    <property type="match status" value="1"/>
</dbReference>
<dbReference type="GO" id="GO:0018169">
    <property type="term" value="F:ribosomal S6-glutamic acid ligase activity"/>
    <property type="evidence" value="ECO:0007669"/>
    <property type="project" value="TreeGrafter"/>
</dbReference>
<dbReference type="SUPFAM" id="SSF56059">
    <property type="entry name" value="Glutathione synthetase ATP-binding domain-like"/>
    <property type="match status" value="1"/>
</dbReference>
<dbReference type="PANTHER" id="PTHR21621">
    <property type="entry name" value="RIBOSOMAL PROTEIN S6 MODIFICATION PROTEIN"/>
    <property type="match status" value="1"/>
</dbReference>
<gene>
    <name evidence="3" type="ORF">JCM9152_4329</name>
</gene>
<organism evidence="3 4">
    <name type="scientific">Halalkalibacter hemicellulosilyticusJCM 9152</name>
    <dbReference type="NCBI Taxonomy" id="1236971"/>
    <lineage>
        <taxon>Bacteria</taxon>
        <taxon>Bacillati</taxon>
        <taxon>Bacillota</taxon>
        <taxon>Bacilli</taxon>
        <taxon>Bacillales</taxon>
        <taxon>Bacillaceae</taxon>
        <taxon>Halalkalibacter</taxon>
    </lineage>
</organism>
<dbReference type="OrthoDB" id="9803907at2"/>
<dbReference type="EMBL" id="BAUU01000050">
    <property type="protein sequence ID" value="GAE32766.1"/>
    <property type="molecule type" value="Genomic_DNA"/>
</dbReference>
<accession>W4QKZ9</accession>
<dbReference type="GO" id="GO:0046872">
    <property type="term" value="F:metal ion binding"/>
    <property type="evidence" value="ECO:0007669"/>
    <property type="project" value="InterPro"/>
</dbReference>
<dbReference type="RefSeq" id="WP_052016215.1">
    <property type="nucleotide sequence ID" value="NZ_BAUU01000050.1"/>
</dbReference>